<evidence type="ECO:0000313" key="2">
    <source>
        <dbReference type="EMBL" id="ALC39059.1"/>
    </source>
</evidence>
<accession>A0A0M3QTK8</accession>
<dbReference type="EMBL" id="CP012523">
    <property type="protein sequence ID" value="ALC39059.1"/>
    <property type="molecule type" value="Genomic_DNA"/>
</dbReference>
<evidence type="ECO:0000313" key="3">
    <source>
        <dbReference type="Proteomes" id="UP000494163"/>
    </source>
</evidence>
<dbReference type="STRING" id="30019.A0A0M3QTK8"/>
<sequence>DAAITGKLRMIHEKFGEGYTKGNTEYKKYMSRVLEAIGWASERVADKNRLYDEYQAYNKVRLDLEEQTMKRIEEIVNNILLNLPKKSKCVKFYSKQKDTLKKSLTSSNGDRPKILADNSKTC</sequence>
<evidence type="ECO:0000256" key="1">
    <source>
        <dbReference type="SAM" id="MobiDB-lite"/>
    </source>
</evidence>
<dbReference type="AlphaFoldDB" id="A0A0M3QTK8"/>
<keyword evidence="3" id="KW-1185">Reference proteome</keyword>
<gene>
    <name evidence="2" type="ORF">Dbus_chr2Lg1144</name>
</gene>
<proteinExistence type="predicted"/>
<protein>
    <submittedName>
        <fullName evidence="2">CG43090</fullName>
    </submittedName>
</protein>
<feature type="non-terminal residue" evidence="2">
    <location>
        <position position="122"/>
    </location>
</feature>
<dbReference type="OrthoDB" id="7862735at2759"/>
<dbReference type="Proteomes" id="UP000494163">
    <property type="component" value="Chromosome 2L"/>
</dbReference>
<reference evidence="2 3" key="1">
    <citation type="submission" date="2015-08" db="EMBL/GenBank/DDBJ databases">
        <title>Ancestral chromatin configuration constrains chromatin evolution on differentiating sex chromosomes in Drosophila.</title>
        <authorList>
            <person name="Zhou Q."/>
            <person name="Bachtrog D."/>
        </authorList>
    </citation>
    <scope>NUCLEOTIDE SEQUENCE [LARGE SCALE GENOMIC DNA]</scope>
    <source>
        <tissue evidence="2">Whole larvae</tissue>
    </source>
</reference>
<feature type="non-terminal residue" evidence="2">
    <location>
        <position position="1"/>
    </location>
</feature>
<organism evidence="2 3">
    <name type="scientific">Drosophila busckii</name>
    <name type="common">Fruit fly</name>
    <dbReference type="NCBI Taxonomy" id="30019"/>
    <lineage>
        <taxon>Eukaryota</taxon>
        <taxon>Metazoa</taxon>
        <taxon>Ecdysozoa</taxon>
        <taxon>Arthropoda</taxon>
        <taxon>Hexapoda</taxon>
        <taxon>Insecta</taxon>
        <taxon>Pterygota</taxon>
        <taxon>Neoptera</taxon>
        <taxon>Endopterygota</taxon>
        <taxon>Diptera</taxon>
        <taxon>Brachycera</taxon>
        <taxon>Muscomorpha</taxon>
        <taxon>Ephydroidea</taxon>
        <taxon>Drosophilidae</taxon>
        <taxon>Drosophila</taxon>
    </lineage>
</organism>
<name>A0A0M3QTK8_DROBS</name>
<feature type="region of interest" description="Disordered" evidence="1">
    <location>
        <begin position="102"/>
        <end position="122"/>
    </location>
</feature>